<keyword evidence="14" id="KW-1185">Reference proteome</keyword>
<gene>
    <name evidence="15" type="primary">LOC124294660</name>
</gene>
<evidence type="ECO:0000256" key="7">
    <source>
        <dbReference type="ARBA" id="ARBA00023053"/>
    </source>
</evidence>
<evidence type="ECO:0000256" key="5">
    <source>
        <dbReference type="ARBA" id="ARBA00022692"/>
    </source>
</evidence>
<keyword evidence="11 12" id="KW-0407">Ion channel</keyword>
<dbReference type="Pfam" id="PF00858">
    <property type="entry name" value="ASC"/>
    <property type="match status" value="1"/>
</dbReference>
<proteinExistence type="inferred from homology"/>
<dbReference type="RefSeq" id="XP_046596910.1">
    <property type="nucleotide sequence ID" value="XM_046740954.1"/>
</dbReference>
<keyword evidence="5 12" id="KW-0812">Transmembrane</keyword>
<keyword evidence="9 13" id="KW-0472">Membrane</keyword>
<evidence type="ECO:0000256" key="10">
    <source>
        <dbReference type="ARBA" id="ARBA00023201"/>
    </source>
</evidence>
<evidence type="ECO:0000256" key="6">
    <source>
        <dbReference type="ARBA" id="ARBA00022989"/>
    </source>
</evidence>
<keyword evidence="8 12" id="KW-0406">Ion transport</keyword>
<dbReference type="Gene3D" id="2.60.470.10">
    <property type="entry name" value="Acid-sensing ion channels like domains"/>
    <property type="match status" value="1"/>
</dbReference>
<dbReference type="GO" id="GO:0034220">
    <property type="term" value="P:monoatomic ion transmembrane transport"/>
    <property type="evidence" value="ECO:0007669"/>
    <property type="project" value="UniProtKB-KW"/>
</dbReference>
<dbReference type="Proteomes" id="UP000829291">
    <property type="component" value="Chromosome 5"/>
</dbReference>
<evidence type="ECO:0000256" key="1">
    <source>
        <dbReference type="ARBA" id="ARBA00004141"/>
    </source>
</evidence>
<comment type="similarity">
    <text evidence="2 12">Belongs to the amiloride-sensitive sodium channel (TC 1.A.6) family.</text>
</comment>
<dbReference type="GeneID" id="124294660"/>
<keyword evidence="10 12" id="KW-0739">Sodium transport</keyword>
<dbReference type="PANTHER" id="PTHR11690:SF175">
    <property type="entry name" value="PICKPOCKET 13-RELATED"/>
    <property type="match status" value="1"/>
</dbReference>
<keyword evidence="6 13" id="KW-1133">Transmembrane helix</keyword>
<keyword evidence="4 12" id="KW-0894">Sodium channel</keyword>
<accession>A0ABM3G9H0</accession>
<feature type="transmembrane region" description="Helical" evidence="13">
    <location>
        <begin position="354"/>
        <end position="377"/>
    </location>
</feature>
<organism evidence="14 15">
    <name type="scientific">Neodiprion lecontei</name>
    <name type="common">Redheaded pine sawfly</name>
    <dbReference type="NCBI Taxonomy" id="441921"/>
    <lineage>
        <taxon>Eukaryota</taxon>
        <taxon>Metazoa</taxon>
        <taxon>Ecdysozoa</taxon>
        <taxon>Arthropoda</taxon>
        <taxon>Hexapoda</taxon>
        <taxon>Insecta</taxon>
        <taxon>Pterygota</taxon>
        <taxon>Neoptera</taxon>
        <taxon>Endopterygota</taxon>
        <taxon>Hymenoptera</taxon>
        <taxon>Tenthredinoidea</taxon>
        <taxon>Diprionidae</taxon>
        <taxon>Diprioninae</taxon>
        <taxon>Neodiprion</taxon>
    </lineage>
</organism>
<dbReference type="PANTHER" id="PTHR11690">
    <property type="entry name" value="AMILORIDE-SENSITIVE SODIUM CHANNEL-RELATED"/>
    <property type="match status" value="1"/>
</dbReference>
<evidence type="ECO:0000256" key="3">
    <source>
        <dbReference type="ARBA" id="ARBA00022448"/>
    </source>
</evidence>
<name>A0ABM3G9H0_NEOLC</name>
<evidence type="ECO:0000256" key="13">
    <source>
        <dbReference type="SAM" id="Phobius"/>
    </source>
</evidence>
<dbReference type="InterPro" id="IPR001873">
    <property type="entry name" value="ENaC"/>
</dbReference>
<sequence length="389" mass="44264">MINNSLDAFLNRSVAFTIESTYLNWQTKLPSLSVCMRTVPKSLITANSLHSKKFGSKINPYAWRWLFSGITKKSSKQVTNEFTKLTSDDIVSLFTESVVNCTELLTECYWKSIKFDCCEEFHPLQTVGGTCYAINSAQTKSGDTLKNKFTMNRKTGLGYLHVGLTTIALSEQSVNIQVFVHDNLEIPTALTHGDREIYTKFGKVVSIYYNLQETINDDGLRSIPMERRRCRLSDETDNVLYYKWYSSDGCVIELQMENMLTRCGCVSHLFPHTPRMPVCNYTGLQCIHNQNAFAINEEVSKHRCIPDCESAVIKIFQNPQAIAEFSRFKISQGIHLELLELPSYRFRRYVVRSLLDLAVAVGSTVSLFMGAGILSIVEIPYWLLLRDAQ</sequence>
<keyword evidence="3 12" id="KW-0813">Transport</keyword>
<evidence type="ECO:0000256" key="8">
    <source>
        <dbReference type="ARBA" id="ARBA00023065"/>
    </source>
</evidence>
<evidence type="ECO:0000256" key="12">
    <source>
        <dbReference type="RuleBase" id="RU000679"/>
    </source>
</evidence>
<evidence type="ECO:0000313" key="15">
    <source>
        <dbReference type="RefSeq" id="XP_046596910.1"/>
    </source>
</evidence>
<evidence type="ECO:0000313" key="14">
    <source>
        <dbReference type="Proteomes" id="UP000829291"/>
    </source>
</evidence>
<comment type="subcellular location">
    <subcellularLocation>
        <location evidence="1">Membrane</location>
        <topology evidence="1">Multi-pass membrane protein</topology>
    </subcellularLocation>
</comment>
<evidence type="ECO:0000256" key="9">
    <source>
        <dbReference type="ARBA" id="ARBA00023136"/>
    </source>
</evidence>
<keyword evidence="7" id="KW-0915">Sodium</keyword>
<evidence type="ECO:0000256" key="4">
    <source>
        <dbReference type="ARBA" id="ARBA00022461"/>
    </source>
</evidence>
<protein>
    <submittedName>
        <fullName evidence="15">Sodium channel protein Nach</fullName>
    </submittedName>
</protein>
<reference evidence="15" key="1">
    <citation type="submission" date="2025-08" db="UniProtKB">
        <authorList>
            <consortium name="RefSeq"/>
        </authorList>
    </citation>
    <scope>IDENTIFICATION</scope>
    <source>
        <tissue evidence="15">Thorax and Abdomen</tissue>
    </source>
</reference>
<evidence type="ECO:0000256" key="11">
    <source>
        <dbReference type="ARBA" id="ARBA00023303"/>
    </source>
</evidence>
<evidence type="ECO:0000256" key="2">
    <source>
        <dbReference type="ARBA" id="ARBA00007193"/>
    </source>
</evidence>